<protein>
    <submittedName>
        <fullName evidence="2">Uncharacterized protein</fullName>
    </submittedName>
</protein>
<evidence type="ECO:0000313" key="3">
    <source>
        <dbReference type="Proteomes" id="UP000703038"/>
    </source>
</evidence>
<dbReference type="PROSITE" id="PS51318">
    <property type="entry name" value="TAT"/>
    <property type="match status" value="1"/>
</dbReference>
<reference evidence="2 3" key="1">
    <citation type="submission" date="2021-01" db="EMBL/GenBank/DDBJ databases">
        <title>Genomics of switchgrass bacterial isolates.</title>
        <authorList>
            <person name="Shade A."/>
        </authorList>
    </citation>
    <scope>NUCLEOTIDE SEQUENCE [LARGE SCALE GENOMIC DNA]</scope>
    <source>
        <strain evidence="2 3">PvP111</strain>
    </source>
</reference>
<comment type="caution">
    <text evidence="2">The sequence shown here is derived from an EMBL/GenBank/DDBJ whole genome shotgun (WGS) entry which is preliminary data.</text>
</comment>
<keyword evidence="1" id="KW-0732">Signal</keyword>
<keyword evidence="3" id="KW-1185">Reference proteome</keyword>
<feature type="chain" id="PRO_5046266735" evidence="1">
    <location>
        <begin position="33"/>
        <end position="93"/>
    </location>
</feature>
<dbReference type="EMBL" id="JAFBBK010000001">
    <property type="protein sequence ID" value="MBM7417047.1"/>
    <property type="molecule type" value="Genomic_DNA"/>
</dbReference>
<gene>
    <name evidence="2" type="ORF">JOE42_003780</name>
</gene>
<evidence type="ECO:0000313" key="2">
    <source>
        <dbReference type="EMBL" id="MBM7417047.1"/>
    </source>
</evidence>
<dbReference type="InterPro" id="IPR006311">
    <property type="entry name" value="TAT_signal"/>
</dbReference>
<evidence type="ECO:0000256" key="1">
    <source>
        <dbReference type="SAM" id="SignalP"/>
    </source>
</evidence>
<proteinExistence type="predicted"/>
<dbReference type="Proteomes" id="UP000703038">
    <property type="component" value="Unassembled WGS sequence"/>
</dbReference>
<accession>A0ABS2KYN7</accession>
<dbReference type="RefSeq" id="WP_204869714.1">
    <property type="nucleotide sequence ID" value="NZ_JAFBBK010000001.1"/>
</dbReference>
<sequence>MSRRLARTLVGATAAGAGAVAIALSGSATASAAPAQGPIYWQSFGVLVIPASENCQNTAERYRARGDIILVDCAATWAYPGYQLVGVRTDFGS</sequence>
<organism evidence="2 3">
    <name type="scientific">Rhodococcoides corynebacterioides</name>
    <dbReference type="NCBI Taxonomy" id="53972"/>
    <lineage>
        <taxon>Bacteria</taxon>
        <taxon>Bacillati</taxon>
        <taxon>Actinomycetota</taxon>
        <taxon>Actinomycetes</taxon>
        <taxon>Mycobacteriales</taxon>
        <taxon>Nocardiaceae</taxon>
        <taxon>Rhodococcoides</taxon>
    </lineage>
</organism>
<name>A0ABS2KYN7_9NOCA</name>
<feature type="signal peptide" evidence="1">
    <location>
        <begin position="1"/>
        <end position="32"/>
    </location>
</feature>